<evidence type="ECO:0000256" key="2">
    <source>
        <dbReference type="ARBA" id="ARBA00022692"/>
    </source>
</evidence>
<feature type="region of interest" description="Disordered" evidence="5">
    <location>
        <begin position="1"/>
        <end position="23"/>
    </location>
</feature>
<sequence length="664" mass="72107">MDPEVHGKYNPRPSEAAANEVNKETVDEERFRQMYQYQPEVQPGIAEKVKSEVKCSGGTIFNLFPILRWLPRYRKEDVLPDMVAGLTVAVMHIPQGMAYALLGGVPPVVGIYMALFPVFVYILMGTSPHVSMGTFAVVSMMVGKCVQMYAVSEETGPVNGTEALTPVQVAATVSLSVGLWQVVFGLLKLGSLSVFLSGTLVSGFTTGAAVHVFTSQVKSLLGIRVKRFSGPFKIIYTYIEIFSKIKDSNYVAVLLSGSVILLLGLYNEFVKPLIQKKMKRNIPIPVELMIVVIGTVISTQFHLKEEHGIEVVDSVPTGLPSPAVPIITLLPKVLVDGLVIGIVAIAINLSMANIFARKMGYRIDGNQEVLASGAGNVFGSFFSCMPYAASLSRSLIQQSVGARTQITNVFSCIVLVLVLLFIAPFFEPLPYCVLSAIIVIALKGMFLQFKDLVSIAKLSKLDGFVWLATFLSVVILDVDYGLGIGLIASVCCLLYRSQNAQAVVLGRIPGTHIYKDRKAYKKAESVAGAIILEVVGGLHFANAETVRNLIIGEVLHSKATSIVLVQDTEKPVRPPNLILKMSSVAYMDPSAVKCLKSTCEELARMNCICLLCECSPSLFDTLKRCSFFGGDFPVGFVFPTVAHAVEYLDRVDVPGSSKAIFHIV</sequence>
<dbReference type="InterPro" id="IPR011547">
    <property type="entry name" value="SLC26A/SulP_dom"/>
</dbReference>
<dbReference type="AlphaFoldDB" id="A0AAW2HBN4"/>
<feature type="transmembrane region" description="Helical" evidence="6">
    <location>
        <begin position="250"/>
        <end position="270"/>
    </location>
</feature>
<dbReference type="GO" id="GO:0016020">
    <property type="term" value="C:membrane"/>
    <property type="evidence" value="ECO:0007669"/>
    <property type="project" value="UniProtKB-SubCell"/>
</dbReference>
<gene>
    <name evidence="8" type="ORF">PYX00_009534</name>
</gene>
<dbReference type="SUPFAM" id="SSF52091">
    <property type="entry name" value="SpoIIaa-like"/>
    <property type="match status" value="1"/>
</dbReference>
<keyword evidence="4 6" id="KW-0472">Membrane</keyword>
<feature type="transmembrane region" description="Helical" evidence="6">
    <location>
        <begin position="282"/>
        <end position="303"/>
    </location>
</feature>
<feature type="transmembrane region" description="Helical" evidence="6">
    <location>
        <begin position="369"/>
        <end position="388"/>
    </location>
</feature>
<dbReference type="InterPro" id="IPR001902">
    <property type="entry name" value="SLC26A/SulP_fam"/>
</dbReference>
<dbReference type="EMBL" id="JARGDH010000005">
    <property type="protein sequence ID" value="KAL0267186.1"/>
    <property type="molecule type" value="Genomic_DNA"/>
</dbReference>
<feature type="transmembrane region" description="Helical" evidence="6">
    <location>
        <begin position="408"/>
        <end position="426"/>
    </location>
</feature>
<evidence type="ECO:0000256" key="5">
    <source>
        <dbReference type="SAM" id="MobiDB-lite"/>
    </source>
</evidence>
<dbReference type="Gene3D" id="3.30.750.24">
    <property type="entry name" value="STAS domain"/>
    <property type="match status" value="1"/>
</dbReference>
<feature type="transmembrane region" description="Helical" evidence="6">
    <location>
        <begin position="194"/>
        <end position="214"/>
    </location>
</feature>
<feature type="transmembrane region" description="Helical" evidence="6">
    <location>
        <begin position="100"/>
        <end position="123"/>
    </location>
</feature>
<dbReference type="Pfam" id="PF01740">
    <property type="entry name" value="STAS"/>
    <property type="match status" value="1"/>
</dbReference>
<evidence type="ECO:0000259" key="7">
    <source>
        <dbReference type="PROSITE" id="PS50801"/>
    </source>
</evidence>
<comment type="caution">
    <text evidence="8">The sequence shown here is derived from an EMBL/GenBank/DDBJ whole genome shotgun (WGS) entry which is preliminary data.</text>
</comment>
<evidence type="ECO:0000313" key="8">
    <source>
        <dbReference type="EMBL" id="KAL0267185.1"/>
    </source>
</evidence>
<dbReference type="NCBIfam" id="TIGR00815">
    <property type="entry name" value="sulP"/>
    <property type="match status" value="1"/>
</dbReference>
<evidence type="ECO:0000256" key="3">
    <source>
        <dbReference type="ARBA" id="ARBA00022989"/>
    </source>
</evidence>
<dbReference type="InterPro" id="IPR002645">
    <property type="entry name" value="STAS_dom"/>
</dbReference>
<feature type="transmembrane region" description="Helical" evidence="6">
    <location>
        <begin position="464"/>
        <end position="495"/>
    </location>
</feature>
<dbReference type="PROSITE" id="PS50801">
    <property type="entry name" value="STAS"/>
    <property type="match status" value="1"/>
</dbReference>
<reference evidence="8" key="1">
    <citation type="journal article" date="2024" name="Gigascience">
        <title>Chromosome-level genome of the poultry shaft louse Menopon gallinae provides insight into the host-switching and adaptive evolution of parasitic lice.</title>
        <authorList>
            <person name="Xu Y."/>
            <person name="Ma L."/>
            <person name="Liu S."/>
            <person name="Liang Y."/>
            <person name="Liu Q."/>
            <person name="He Z."/>
            <person name="Tian L."/>
            <person name="Duan Y."/>
            <person name="Cai W."/>
            <person name="Li H."/>
            <person name="Song F."/>
        </authorList>
    </citation>
    <scope>NUCLEOTIDE SEQUENCE</scope>
    <source>
        <strain evidence="8">Cailab_2023a</strain>
    </source>
</reference>
<organism evidence="8">
    <name type="scientific">Menopon gallinae</name>
    <name type="common">poultry shaft louse</name>
    <dbReference type="NCBI Taxonomy" id="328185"/>
    <lineage>
        <taxon>Eukaryota</taxon>
        <taxon>Metazoa</taxon>
        <taxon>Ecdysozoa</taxon>
        <taxon>Arthropoda</taxon>
        <taxon>Hexapoda</taxon>
        <taxon>Insecta</taxon>
        <taxon>Pterygota</taxon>
        <taxon>Neoptera</taxon>
        <taxon>Paraneoptera</taxon>
        <taxon>Psocodea</taxon>
        <taxon>Troctomorpha</taxon>
        <taxon>Phthiraptera</taxon>
        <taxon>Amblycera</taxon>
        <taxon>Menoponidae</taxon>
        <taxon>Menopon</taxon>
    </lineage>
</organism>
<keyword evidence="3 6" id="KW-1133">Transmembrane helix</keyword>
<evidence type="ECO:0000256" key="4">
    <source>
        <dbReference type="ARBA" id="ARBA00023136"/>
    </source>
</evidence>
<comment type="subcellular location">
    <subcellularLocation>
        <location evidence="1">Membrane</location>
        <topology evidence="1">Multi-pass membrane protein</topology>
    </subcellularLocation>
</comment>
<protein>
    <recommendedName>
        <fullName evidence="7">STAS domain-containing protein</fullName>
    </recommendedName>
</protein>
<dbReference type="Pfam" id="PF00916">
    <property type="entry name" value="Sulfate_transp"/>
    <property type="match status" value="1"/>
</dbReference>
<dbReference type="PANTHER" id="PTHR11814">
    <property type="entry name" value="SULFATE TRANSPORTER"/>
    <property type="match status" value="1"/>
</dbReference>
<dbReference type="InterPro" id="IPR036513">
    <property type="entry name" value="STAS_dom_sf"/>
</dbReference>
<accession>A0AAW2HBN4</accession>
<feature type="domain" description="STAS" evidence="7">
    <location>
        <begin position="519"/>
        <end position="648"/>
    </location>
</feature>
<proteinExistence type="predicted"/>
<feature type="transmembrane region" description="Helical" evidence="6">
    <location>
        <begin position="163"/>
        <end position="187"/>
    </location>
</feature>
<dbReference type="EMBL" id="JARGDH010000005">
    <property type="protein sequence ID" value="KAL0267185.1"/>
    <property type="molecule type" value="Genomic_DNA"/>
</dbReference>
<dbReference type="CDD" id="cd07042">
    <property type="entry name" value="STAS_SulP_like_sulfate_transporter"/>
    <property type="match status" value="1"/>
</dbReference>
<name>A0AAW2HBN4_9NEOP</name>
<feature type="transmembrane region" description="Helical" evidence="6">
    <location>
        <begin position="431"/>
        <end position="449"/>
    </location>
</feature>
<keyword evidence="2 6" id="KW-0812">Transmembrane</keyword>
<dbReference type="GO" id="GO:0055085">
    <property type="term" value="P:transmembrane transport"/>
    <property type="evidence" value="ECO:0007669"/>
    <property type="project" value="InterPro"/>
</dbReference>
<evidence type="ECO:0000256" key="1">
    <source>
        <dbReference type="ARBA" id="ARBA00004141"/>
    </source>
</evidence>
<feature type="transmembrane region" description="Helical" evidence="6">
    <location>
        <begin position="323"/>
        <end position="349"/>
    </location>
</feature>
<evidence type="ECO:0000256" key="6">
    <source>
        <dbReference type="SAM" id="Phobius"/>
    </source>
</evidence>